<comment type="caution">
    <text evidence="2">The sequence shown here is derived from an EMBL/GenBank/DDBJ whole genome shotgun (WGS) entry which is preliminary data.</text>
</comment>
<gene>
    <name evidence="2" type="ORF">J2W39_005372</name>
</gene>
<reference evidence="2" key="1">
    <citation type="submission" date="2023-07" db="EMBL/GenBank/DDBJ databases">
        <title>Sorghum-associated microbial communities from plants grown in Nebraska, USA.</title>
        <authorList>
            <person name="Schachtman D."/>
        </authorList>
    </citation>
    <scope>NUCLEOTIDE SEQUENCE</scope>
    <source>
        <strain evidence="2">DS3315</strain>
    </source>
</reference>
<evidence type="ECO:0008006" key="4">
    <source>
        <dbReference type="Google" id="ProtNLM"/>
    </source>
</evidence>
<dbReference type="EMBL" id="JAUSRV010000015">
    <property type="protein sequence ID" value="MDP9974109.1"/>
    <property type="molecule type" value="Genomic_DNA"/>
</dbReference>
<evidence type="ECO:0000256" key="1">
    <source>
        <dbReference type="SAM" id="SignalP"/>
    </source>
</evidence>
<feature type="signal peptide" evidence="1">
    <location>
        <begin position="1"/>
        <end position="25"/>
    </location>
</feature>
<dbReference type="AlphaFoldDB" id="A0AAW8ENJ4"/>
<dbReference type="RefSeq" id="WP_018903214.1">
    <property type="nucleotide sequence ID" value="NZ_CAIGKF010000007.1"/>
</dbReference>
<evidence type="ECO:0000313" key="3">
    <source>
        <dbReference type="Proteomes" id="UP001224845"/>
    </source>
</evidence>
<dbReference type="Proteomes" id="UP001224845">
    <property type="component" value="Unassembled WGS sequence"/>
</dbReference>
<protein>
    <recommendedName>
        <fullName evidence="4">Secreted protein</fullName>
    </recommendedName>
</protein>
<organism evidence="2 3">
    <name type="scientific">Variovorax paradoxus</name>
    <dbReference type="NCBI Taxonomy" id="34073"/>
    <lineage>
        <taxon>Bacteria</taxon>
        <taxon>Pseudomonadati</taxon>
        <taxon>Pseudomonadota</taxon>
        <taxon>Betaproteobacteria</taxon>
        <taxon>Burkholderiales</taxon>
        <taxon>Comamonadaceae</taxon>
        <taxon>Variovorax</taxon>
    </lineage>
</organism>
<keyword evidence="1" id="KW-0732">Signal</keyword>
<sequence>MNPLPILRTAALPMFALLLAGPAGAAPSAQLFDAVKKPESLDADWRAQLCALLPQPCDPQALGLYRPRGGAAGDYAVFSGEPLAMARVKRIAGTGAWQLNRLHDFSGYAAALLKKAADPATADARISLAPALYPLAEGQWAVAVLQTVSEMYSGGGASFSKADFVPLEDASRAVHEGIPFSCSKMVRACFSEKEYKQSKHCHDESSGSLRISYGEPANPGGAYAWQYTWLQSEWPQNTPASETTTTRLHFTARTTERASFCGGPQ</sequence>
<proteinExistence type="predicted"/>
<name>A0AAW8ENJ4_VARPD</name>
<evidence type="ECO:0000313" key="2">
    <source>
        <dbReference type="EMBL" id="MDP9974109.1"/>
    </source>
</evidence>
<accession>A0AAW8ENJ4</accession>
<dbReference type="GeneID" id="99712928"/>
<feature type="chain" id="PRO_5044026763" description="Secreted protein" evidence="1">
    <location>
        <begin position="26"/>
        <end position="265"/>
    </location>
</feature>